<dbReference type="PANTHER" id="PTHR24422:SF10">
    <property type="entry name" value="CHEMOTAXIS PROTEIN METHYLTRANSFERASE 2"/>
    <property type="match status" value="1"/>
</dbReference>
<dbReference type="PROSITE" id="PS50113">
    <property type="entry name" value="PAC"/>
    <property type="match status" value="1"/>
</dbReference>
<dbReference type="InterPro" id="IPR013655">
    <property type="entry name" value="PAS_fold_3"/>
</dbReference>
<dbReference type="EMBL" id="FUXU01000100">
    <property type="protein sequence ID" value="SKA68457.1"/>
    <property type="molecule type" value="Genomic_DNA"/>
</dbReference>
<sequence>MQTSILSRLLRSLGNVFGSQPSVEIDAGAKVPVPEKIIGLQPAVDSEAEAKMAALDKTLAIIEFDTSGNILHANANFLEVMGYTLAEVKGNHHSMFVSFEYSKTSTYRDFWLRLAEGKPFSDEYKRIGKNGREVWIQASYNPVLAPNGHVQKVVKFATDITQEKTLNLDLAGQIDAINRSQAVIEFDLQGNILAPLQSFKFQAI</sequence>
<organism evidence="3 4">
    <name type="scientific">Enterovibrio nigricans DSM 22720</name>
    <dbReference type="NCBI Taxonomy" id="1121868"/>
    <lineage>
        <taxon>Bacteria</taxon>
        <taxon>Pseudomonadati</taxon>
        <taxon>Pseudomonadota</taxon>
        <taxon>Gammaproteobacteria</taxon>
        <taxon>Vibrionales</taxon>
        <taxon>Vibrionaceae</taxon>
        <taxon>Enterovibrio</taxon>
    </lineage>
</organism>
<reference evidence="4" key="1">
    <citation type="submission" date="2017-02" db="EMBL/GenBank/DDBJ databases">
        <authorList>
            <person name="Varghese N."/>
            <person name="Submissions S."/>
        </authorList>
    </citation>
    <scope>NUCLEOTIDE SEQUENCE [LARGE SCALE GENOMIC DNA]</scope>
    <source>
        <strain evidence="4">DSM 22720</strain>
    </source>
</reference>
<evidence type="ECO:0000259" key="1">
    <source>
        <dbReference type="PROSITE" id="PS50112"/>
    </source>
</evidence>
<dbReference type="SUPFAM" id="SSF55785">
    <property type="entry name" value="PYP-like sensor domain (PAS domain)"/>
    <property type="match status" value="1"/>
</dbReference>
<feature type="domain" description="PAS" evidence="1">
    <location>
        <begin position="61"/>
        <end position="91"/>
    </location>
</feature>
<dbReference type="PROSITE" id="PS50112">
    <property type="entry name" value="PAS"/>
    <property type="match status" value="1"/>
</dbReference>
<gene>
    <name evidence="3" type="ORF">SAMN02745132_04297</name>
</gene>
<evidence type="ECO:0000313" key="3">
    <source>
        <dbReference type="EMBL" id="SKA68457.1"/>
    </source>
</evidence>
<dbReference type="Proteomes" id="UP000190162">
    <property type="component" value="Unassembled WGS sequence"/>
</dbReference>
<dbReference type="InterPro" id="IPR035965">
    <property type="entry name" value="PAS-like_dom_sf"/>
</dbReference>
<evidence type="ECO:0000313" key="4">
    <source>
        <dbReference type="Proteomes" id="UP000190162"/>
    </source>
</evidence>
<evidence type="ECO:0000259" key="2">
    <source>
        <dbReference type="PROSITE" id="PS50113"/>
    </source>
</evidence>
<dbReference type="PANTHER" id="PTHR24422">
    <property type="entry name" value="CHEMOTAXIS PROTEIN METHYLTRANSFERASE"/>
    <property type="match status" value="1"/>
</dbReference>
<dbReference type="CDD" id="cd00130">
    <property type="entry name" value="PAS"/>
    <property type="match status" value="1"/>
</dbReference>
<dbReference type="Pfam" id="PF08447">
    <property type="entry name" value="PAS_3"/>
    <property type="match status" value="1"/>
</dbReference>
<accession>A0A1T4VU39</accession>
<keyword evidence="4" id="KW-1185">Reference proteome</keyword>
<protein>
    <submittedName>
        <fullName evidence="3">PAS domain S-box-containing protein</fullName>
    </submittedName>
</protein>
<dbReference type="NCBIfam" id="TIGR00229">
    <property type="entry name" value="sensory_box"/>
    <property type="match status" value="1"/>
</dbReference>
<dbReference type="SMART" id="SM00086">
    <property type="entry name" value="PAC"/>
    <property type="match status" value="1"/>
</dbReference>
<feature type="domain" description="PAC" evidence="2">
    <location>
        <begin position="120"/>
        <end position="172"/>
    </location>
</feature>
<dbReference type="RefSeq" id="WP_078754389.1">
    <property type="nucleotide sequence ID" value="NZ_FUXU01000100.1"/>
</dbReference>
<dbReference type="OrthoDB" id="9765776at2"/>
<dbReference type="InterPro" id="IPR000700">
    <property type="entry name" value="PAS-assoc_C"/>
</dbReference>
<proteinExistence type="predicted"/>
<dbReference type="InterPro" id="IPR050903">
    <property type="entry name" value="Bact_Chemotaxis_MeTrfase"/>
</dbReference>
<name>A0A1T4VU39_9GAMM</name>
<dbReference type="Gene3D" id="3.30.450.20">
    <property type="entry name" value="PAS domain"/>
    <property type="match status" value="1"/>
</dbReference>
<dbReference type="InterPro" id="IPR000014">
    <property type="entry name" value="PAS"/>
</dbReference>
<dbReference type="InterPro" id="IPR001610">
    <property type="entry name" value="PAC"/>
</dbReference>
<dbReference type="AlphaFoldDB" id="A0A1T4VU39"/>